<feature type="region of interest" description="Disordered" evidence="1">
    <location>
        <begin position="222"/>
        <end position="283"/>
    </location>
</feature>
<name>L7JSU2_TRAHO</name>
<dbReference type="HOGENOM" id="CLU_486784_0_0_1"/>
<dbReference type="Proteomes" id="UP000011185">
    <property type="component" value="Unassembled WGS sequence"/>
</dbReference>
<proteinExistence type="predicted"/>
<sequence length="560" mass="64737">MHDALIIFDVPKETDIKTISPFLTEDNTIRGNDFLVVMAPLNMVNRLKEQNDAPSEHRKTYEMCTIKDLEGKDEGRVQLEQIKYDPPNNELFMLHSENMSYVFLNDFTGQLVKKAQFRGPVVVSNTGRYIVHGLSIYSGAEWLLYGMLPKGNVTFSYDDNFFTVEMGEGLVRIYNAKTLQFTVHEDVNSVQFGRGIVLIDHLVVELVKGSLESYKNLIRGYKSESPGMKNENNTFDHEETLHGRNKTESDRYDNNSVEHDSDENTFMTSSESENLVKGKDESDTDSVLGNWLDSDTNVDVVPDQEDVQIPDYESVHFSPYGYDVVAIDSELNFDRAGKIITRRHPQSTIKIFWTRNRCYAHISKRIGEREKCFIESYSDFVTVNEIGSLKDVKFADQSFLVDDGRVQYYELRNKRFVVVNTVEGADCFDLFDHLYVLGCDEKVKFFDRKTLYMEHNLIAERIEFSRSGLFVGIVSANQVNMFDCNGCLIYKRIFSDIKEFKFLNFVRLDEQTKKEIKGNYEEVVKLLGDEKDLNVSCFKRNDMPVEERKKAWITFLEGLK</sequence>
<dbReference type="InParanoid" id="L7JSU2"/>
<reference evidence="2 3" key="1">
    <citation type="journal article" date="2012" name="PLoS Pathog.">
        <title>The genome of the obligate intracellular parasite Trachipleistophora hominis: new insights into microsporidian genome dynamics and reductive evolution.</title>
        <authorList>
            <person name="Heinz E."/>
            <person name="Williams T.A."/>
            <person name="Nakjang S."/>
            <person name="Noel C.J."/>
            <person name="Swan D.C."/>
            <person name="Goldberg A.V."/>
            <person name="Harris S.R."/>
            <person name="Weinmaier T."/>
            <person name="Markert S."/>
            <person name="Becher D."/>
            <person name="Bernhardt J."/>
            <person name="Dagan T."/>
            <person name="Hacker C."/>
            <person name="Lucocq J.M."/>
            <person name="Schweder T."/>
            <person name="Rattei T."/>
            <person name="Hall N."/>
            <person name="Hirt R.P."/>
            <person name="Embley T.M."/>
        </authorList>
    </citation>
    <scope>NUCLEOTIDE SEQUENCE [LARGE SCALE GENOMIC DNA]</scope>
</reference>
<keyword evidence="3" id="KW-1185">Reference proteome</keyword>
<dbReference type="AlphaFoldDB" id="L7JSU2"/>
<dbReference type="OMA" id="YEMCTIK"/>
<dbReference type="OrthoDB" id="2194683at2759"/>
<feature type="compositionally biased region" description="Basic and acidic residues" evidence="1">
    <location>
        <begin position="234"/>
        <end position="259"/>
    </location>
</feature>
<evidence type="ECO:0000313" key="3">
    <source>
        <dbReference type="Proteomes" id="UP000011185"/>
    </source>
</evidence>
<protein>
    <submittedName>
        <fullName evidence="2">Uncharacterized protein</fullName>
    </submittedName>
</protein>
<dbReference type="VEuPathDB" id="MicrosporidiaDB:THOM_2594"/>
<evidence type="ECO:0000313" key="2">
    <source>
        <dbReference type="EMBL" id="ELQ74499.1"/>
    </source>
</evidence>
<gene>
    <name evidence="2" type="ORF">THOM_2594</name>
</gene>
<evidence type="ECO:0000256" key="1">
    <source>
        <dbReference type="SAM" id="MobiDB-lite"/>
    </source>
</evidence>
<dbReference type="EMBL" id="JH994038">
    <property type="protein sequence ID" value="ELQ74499.1"/>
    <property type="molecule type" value="Genomic_DNA"/>
</dbReference>
<organism evidence="2 3">
    <name type="scientific">Trachipleistophora hominis</name>
    <name type="common">Microsporidian parasite</name>
    <dbReference type="NCBI Taxonomy" id="72359"/>
    <lineage>
        <taxon>Eukaryota</taxon>
        <taxon>Fungi</taxon>
        <taxon>Fungi incertae sedis</taxon>
        <taxon>Microsporidia</taxon>
        <taxon>Pleistophoridae</taxon>
        <taxon>Trachipleistophora</taxon>
    </lineage>
</organism>
<accession>L7JSU2</accession>
<feature type="compositionally biased region" description="Polar residues" evidence="1">
    <location>
        <begin position="264"/>
        <end position="273"/>
    </location>
</feature>